<protein>
    <submittedName>
        <fullName evidence="1">Uncharacterized protein</fullName>
    </submittedName>
</protein>
<sequence length="79" mass="8928">MKIRTRRTFPGEQMLIQNNNRDVCSAYANIAPVPLVTIIETEAVSYIIYRIACCVTHSATKICDSKIAIRKILAQFAIR</sequence>
<dbReference type="AlphaFoldDB" id="A0AAV7QMN2"/>
<reference evidence="1" key="1">
    <citation type="journal article" date="2022" name="bioRxiv">
        <title>Sequencing and chromosome-scale assembly of the giantPleurodeles waltlgenome.</title>
        <authorList>
            <person name="Brown T."/>
            <person name="Elewa A."/>
            <person name="Iarovenko S."/>
            <person name="Subramanian E."/>
            <person name="Araus A.J."/>
            <person name="Petzold A."/>
            <person name="Susuki M."/>
            <person name="Suzuki K.-i.T."/>
            <person name="Hayashi T."/>
            <person name="Toyoda A."/>
            <person name="Oliveira C."/>
            <person name="Osipova E."/>
            <person name="Leigh N.D."/>
            <person name="Simon A."/>
            <person name="Yun M.H."/>
        </authorList>
    </citation>
    <scope>NUCLEOTIDE SEQUENCE</scope>
    <source>
        <strain evidence="1">20211129_DDA</strain>
        <tissue evidence="1">Liver</tissue>
    </source>
</reference>
<evidence type="ECO:0000313" key="2">
    <source>
        <dbReference type="Proteomes" id="UP001066276"/>
    </source>
</evidence>
<gene>
    <name evidence="1" type="ORF">NDU88_006686</name>
</gene>
<keyword evidence="2" id="KW-1185">Reference proteome</keyword>
<comment type="caution">
    <text evidence="1">The sequence shown here is derived from an EMBL/GenBank/DDBJ whole genome shotgun (WGS) entry which is preliminary data.</text>
</comment>
<organism evidence="1 2">
    <name type="scientific">Pleurodeles waltl</name>
    <name type="common">Iberian ribbed newt</name>
    <dbReference type="NCBI Taxonomy" id="8319"/>
    <lineage>
        <taxon>Eukaryota</taxon>
        <taxon>Metazoa</taxon>
        <taxon>Chordata</taxon>
        <taxon>Craniata</taxon>
        <taxon>Vertebrata</taxon>
        <taxon>Euteleostomi</taxon>
        <taxon>Amphibia</taxon>
        <taxon>Batrachia</taxon>
        <taxon>Caudata</taxon>
        <taxon>Salamandroidea</taxon>
        <taxon>Salamandridae</taxon>
        <taxon>Pleurodelinae</taxon>
        <taxon>Pleurodeles</taxon>
    </lineage>
</organism>
<dbReference type="EMBL" id="JANPWB010000010">
    <property type="protein sequence ID" value="KAJ1140329.1"/>
    <property type="molecule type" value="Genomic_DNA"/>
</dbReference>
<dbReference type="Proteomes" id="UP001066276">
    <property type="component" value="Chromosome 6"/>
</dbReference>
<accession>A0AAV7QMN2</accession>
<name>A0AAV7QMN2_PLEWA</name>
<proteinExistence type="predicted"/>
<evidence type="ECO:0000313" key="1">
    <source>
        <dbReference type="EMBL" id="KAJ1140329.1"/>
    </source>
</evidence>